<protein>
    <submittedName>
        <fullName evidence="1">2-Keto-3-deoxy-D-manno-octulosonate-8-phosphate synthase</fullName>
        <ecNumber evidence="1">2.5.1.55</ecNumber>
    </submittedName>
</protein>
<gene>
    <name evidence="1" type="ORF">MNBD_ALPHA06-1110</name>
</gene>
<sequence length="45" mass="4710">NAPSDGPNMIALDQFEALVSNLMAFDAVTKGSLEASAIPGHFQPH</sequence>
<reference evidence="1" key="1">
    <citation type="submission" date="2018-06" db="EMBL/GenBank/DDBJ databases">
        <authorList>
            <person name="Zhirakovskaya E."/>
        </authorList>
    </citation>
    <scope>NUCLEOTIDE SEQUENCE</scope>
</reference>
<dbReference type="EMBL" id="UOEE01000312">
    <property type="protein sequence ID" value="VAW01138.1"/>
    <property type="molecule type" value="Genomic_DNA"/>
</dbReference>
<evidence type="ECO:0000313" key="1">
    <source>
        <dbReference type="EMBL" id="VAW01138.1"/>
    </source>
</evidence>
<dbReference type="GO" id="GO:0008676">
    <property type="term" value="F:3-deoxy-8-phosphooctulonate synthase activity"/>
    <property type="evidence" value="ECO:0007669"/>
    <property type="project" value="UniProtKB-EC"/>
</dbReference>
<proteinExistence type="predicted"/>
<name>A0A3B0S805_9ZZZZ</name>
<dbReference type="EC" id="2.5.1.55" evidence="1"/>
<organism evidence="1">
    <name type="scientific">hydrothermal vent metagenome</name>
    <dbReference type="NCBI Taxonomy" id="652676"/>
    <lineage>
        <taxon>unclassified sequences</taxon>
        <taxon>metagenomes</taxon>
        <taxon>ecological metagenomes</taxon>
    </lineage>
</organism>
<dbReference type="AlphaFoldDB" id="A0A3B0S805"/>
<keyword evidence="1" id="KW-0808">Transferase</keyword>
<accession>A0A3B0S805</accession>
<feature type="non-terminal residue" evidence="1">
    <location>
        <position position="1"/>
    </location>
</feature>